<accession>A0ABZ1YJ81</accession>
<dbReference type="EMBL" id="CP109441">
    <property type="protein sequence ID" value="WUV43287.1"/>
    <property type="molecule type" value="Genomic_DNA"/>
</dbReference>
<proteinExistence type="predicted"/>
<evidence type="ECO:0008006" key="4">
    <source>
        <dbReference type="Google" id="ProtNLM"/>
    </source>
</evidence>
<evidence type="ECO:0000313" key="3">
    <source>
        <dbReference type="Proteomes" id="UP001432062"/>
    </source>
</evidence>
<organism evidence="2 3">
    <name type="scientific">Nocardia vinacea</name>
    <dbReference type="NCBI Taxonomy" id="96468"/>
    <lineage>
        <taxon>Bacteria</taxon>
        <taxon>Bacillati</taxon>
        <taxon>Actinomycetota</taxon>
        <taxon>Actinomycetes</taxon>
        <taxon>Mycobacteriales</taxon>
        <taxon>Nocardiaceae</taxon>
        <taxon>Nocardia</taxon>
    </lineage>
</organism>
<protein>
    <recommendedName>
        <fullName evidence="4">Secreted protein</fullName>
    </recommendedName>
</protein>
<name>A0ABZ1YJ81_9NOCA</name>
<reference evidence="2" key="1">
    <citation type="submission" date="2022-10" db="EMBL/GenBank/DDBJ databases">
        <title>The complete genomes of actinobacterial strains from the NBC collection.</title>
        <authorList>
            <person name="Joergensen T.S."/>
            <person name="Alvarez Arevalo M."/>
            <person name="Sterndorff E.B."/>
            <person name="Faurdal D."/>
            <person name="Vuksanovic O."/>
            <person name="Mourched A.-S."/>
            <person name="Charusanti P."/>
            <person name="Shaw S."/>
            <person name="Blin K."/>
            <person name="Weber T."/>
        </authorList>
    </citation>
    <scope>NUCLEOTIDE SEQUENCE</scope>
    <source>
        <strain evidence="2">NBC_01482</strain>
    </source>
</reference>
<dbReference type="Proteomes" id="UP001432062">
    <property type="component" value="Chromosome"/>
</dbReference>
<evidence type="ECO:0000256" key="1">
    <source>
        <dbReference type="SAM" id="MobiDB-lite"/>
    </source>
</evidence>
<feature type="compositionally biased region" description="Polar residues" evidence="1">
    <location>
        <begin position="243"/>
        <end position="258"/>
    </location>
</feature>
<dbReference type="RefSeq" id="WP_329405803.1">
    <property type="nucleotide sequence ID" value="NZ_CP109441.1"/>
</dbReference>
<keyword evidence="3" id="KW-1185">Reference proteome</keyword>
<sequence length="258" mass="26436">MVVSTTGRSVVVVVVVDVVVVTMVEIVEETPDSTSTHGAAEVVAVVVTVGHAETLVSQGRPVVVVEAVGPVVLGQVVVVVVCPVLVAVPDEVTVVAATVVRNGAVVVVVVVVGSTRVVDPAADEATGGGTVVPVTTVTGAGSGDVVTGAAPAYPIRFPDSSPLTASTTTTAAAATTSSTDTSRRCGSRLLRIGPIQMSPRDRMRNGQQRGRTPTAPHLPEPTPRGRPGRERREQYRPLPAPMPSNTVPERATTCTFSS</sequence>
<feature type="region of interest" description="Disordered" evidence="1">
    <location>
        <begin position="158"/>
        <end position="258"/>
    </location>
</feature>
<feature type="compositionally biased region" description="Low complexity" evidence="1">
    <location>
        <begin position="164"/>
        <end position="180"/>
    </location>
</feature>
<evidence type="ECO:0000313" key="2">
    <source>
        <dbReference type="EMBL" id="WUV43287.1"/>
    </source>
</evidence>
<gene>
    <name evidence="2" type="ORF">OG563_29155</name>
</gene>